<dbReference type="PANTHER" id="PTHR14659">
    <property type="entry name" value="ALPHA- AND GAMMA-ADAPTIN-BINDING PROTEIN P34"/>
    <property type="match status" value="1"/>
</dbReference>
<organism evidence="2 3">
    <name type="scientific">Pyrrhoderma noxium</name>
    <dbReference type="NCBI Taxonomy" id="2282107"/>
    <lineage>
        <taxon>Eukaryota</taxon>
        <taxon>Fungi</taxon>
        <taxon>Dikarya</taxon>
        <taxon>Basidiomycota</taxon>
        <taxon>Agaricomycotina</taxon>
        <taxon>Agaricomycetes</taxon>
        <taxon>Hymenochaetales</taxon>
        <taxon>Hymenochaetaceae</taxon>
        <taxon>Pyrrhoderma</taxon>
    </lineage>
</organism>
<protein>
    <submittedName>
        <fullName evidence="2">Alpha gamma adaptin-binding p34</fullName>
    </submittedName>
</protein>
<accession>A0A286UC77</accession>
<proteinExistence type="predicted"/>
<dbReference type="Gene3D" id="3.40.50.11960">
    <property type="match status" value="1"/>
</dbReference>
<gene>
    <name evidence="2" type="ORF">PNOK_0723000</name>
</gene>
<dbReference type="AlphaFoldDB" id="A0A286UC77"/>
<dbReference type="EMBL" id="NBII01000007">
    <property type="protein sequence ID" value="PAV17166.1"/>
    <property type="molecule type" value="Genomic_DNA"/>
</dbReference>
<dbReference type="PANTHER" id="PTHR14659:SF1">
    <property type="entry name" value="ALPHA- AND GAMMA-ADAPTIN-BINDING PROTEIN P34"/>
    <property type="match status" value="1"/>
</dbReference>
<name>A0A286UC77_9AGAM</name>
<feature type="compositionally biased region" description="Acidic residues" evidence="1">
    <location>
        <begin position="322"/>
        <end position="334"/>
    </location>
</feature>
<evidence type="ECO:0000313" key="2">
    <source>
        <dbReference type="EMBL" id="PAV17166.1"/>
    </source>
</evidence>
<dbReference type="Proteomes" id="UP000217199">
    <property type="component" value="Unassembled WGS sequence"/>
</dbReference>
<dbReference type="OrthoDB" id="10261384at2759"/>
<evidence type="ECO:0000313" key="3">
    <source>
        <dbReference type="Proteomes" id="UP000217199"/>
    </source>
</evidence>
<dbReference type="STRING" id="2282107.A0A286UC77"/>
<dbReference type="InParanoid" id="A0A286UC77"/>
<sequence length="449" mass="49137">MSSEDSSSSTSASCRIVVVSSSLETAKQVAHRIKAVSGDTQPSSSPSSEIIHWTIKNKYYTAPVHFHPIHLEGLPSIELDEVPAIIYAWKENEPYKEHMKLVSEQTATFKPEVSLAVNMAPTTDEDLEDFFFEHGFEYVSGQQIQSGEQSPGLADSSTVPGITRAVDSLSTIMWPSMVRNEPKNPKFAAKLTLPPEGDDIDAHLLSLLSDSGGQSNKQHQMELLERWLEQDNDDDESLGTYSRGIRHGNNNDDYDDYASLYSHAHSVSTTAAKSDDPWATGVGGGGFSLSDTLESDQHIGFDDDFTDFVSAPAAVTGRQENEERDEDEDEDEDAGLPSREEIRAAGARIFGERMSIPESGSAPFYVLPDEPEHGNRNLDGDGGAEETEEGLEMDAPAFDLTRILGALEGMKEEIAQISDEQERRRAAAKVTLGLVYGLENMGDETADNK</sequence>
<feature type="compositionally biased region" description="Basic and acidic residues" evidence="1">
    <location>
        <begin position="370"/>
        <end position="379"/>
    </location>
</feature>
<reference evidence="2 3" key="1">
    <citation type="journal article" date="2017" name="Mol. Ecol.">
        <title>Comparative and population genomic landscape of Phellinus noxius: A hypervariable fungus causing root rot in trees.</title>
        <authorList>
            <person name="Chung C.L."/>
            <person name="Lee T.J."/>
            <person name="Akiba M."/>
            <person name="Lee H.H."/>
            <person name="Kuo T.H."/>
            <person name="Liu D."/>
            <person name="Ke H.M."/>
            <person name="Yokoi T."/>
            <person name="Roa M.B."/>
            <person name="Lu M.J."/>
            <person name="Chang Y.Y."/>
            <person name="Ann P.J."/>
            <person name="Tsai J.N."/>
            <person name="Chen C.Y."/>
            <person name="Tzean S.S."/>
            <person name="Ota Y."/>
            <person name="Hattori T."/>
            <person name="Sahashi N."/>
            <person name="Liou R.F."/>
            <person name="Kikuchi T."/>
            <person name="Tsai I.J."/>
        </authorList>
    </citation>
    <scope>NUCLEOTIDE SEQUENCE [LARGE SCALE GENOMIC DNA]</scope>
    <source>
        <strain evidence="2 3">FFPRI411160</strain>
    </source>
</reference>
<keyword evidence="3" id="KW-1185">Reference proteome</keyword>
<feature type="region of interest" description="Disordered" evidence="1">
    <location>
        <begin position="360"/>
        <end position="390"/>
    </location>
</feature>
<evidence type="ECO:0000256" key="1">
    <source>
        <dbReference type="SAM" id="MobiDB-lite"/>
    </source>
</evidence>
<feature type="region of interest" description="Disordered" evidence="1">
    <location>
        <begin position="313"/>
        <end position="340"/>
    </location>
</feature>
<comment type="caution">
    <text evidence="2">The sequence shown here is derived from an EMBL/GenBank/DDBJ whole genome shotgun (WGS) entry which is preliminary data.</text>
</comment>
<dbReference type="InterPro" id="IPR019341">
    <property type="entry name" value="Alpha/Gamma-adaptin-bd_p34"/>
</dbReference>